<feature type="transmembrane region" description="Helical" evidence="5">
    <location>
        <begin position="194"/>
        <end position="214"/>
    </location>
</feature>
<reference evidence="7 8" key="1">
    <citation type="submission" date="2018-06" db="EMBL/GenBank/DDBJ databases">
        <authorList>
            <consortium name="Pathogen Informatics"/>
            <person name="Doyle S."/>
        </authorList>
    </citation>
    <scope>NUCLEOTIDE SEQUENCE [LARGE SCALE GENOMIC DNA]</scope>
    <source>
        <strain evidence="7 8">NCTC11820</strain>
    </source>
</reference>
<name>A0A2X2YJJ9_9ACTO</name>
<dbReference type="Proteomes" id="UP000553981">
    <property type="component" value="Unassembled WGS sequence"/>
</dbReference>
<evidence type="ECO:0000313" key="8">
    <source>
        <dbReference type="Proteomes" id="UP000250245"/>
    </source>
</evidence>
<feature type="transmembrane region" description="Helical" evidence="5">
    <location>
        <begin position="95"/>
        <end position="112"/>
    </location>
</feature>
<evidence type="ECO:0000313" key="9">
    <source>
        <dbReference type="Proteomes" id="UP000553981"/>
    </source>
</evidence>
<evidence type="ECO:0000256" key="3">
    <source>
        <dbReference type="ARBA" id="ARBA00022989"/>
    </source>
</evidence>
<reference evidence="6 9" key="2">
    <citation type="submission" date="2020-04" db="EMBL/GenBank/DDBJ databases">
        <title>Antimicrobial susceptibility and clonality of vaginal-derived multi-drug resistant Mobiluncus isolates in China.</title>
        <authorList>
            <person name="Zhang X."/>
        </authorList>
    </citation>
    <scope>NUCLEOTIDE SEQUENCE [LARGE SCALE GENOMIC DNA]</scope>
    <source>
        <strain evidence="6 9">19</strain>
    </source>
</reference>
<feature type="transmembrane region" description="Helical" evidence="5">
    <location>
        <begin position="160"/>
        <end position="182"/>
    </location>
</feature>
<feature type="transmembrane region" description="Helical" evidence="5">
    <location>
        <begin position="226"/>
        <end position="247"/>
    </location>
</feature>
<comment type="similarity">
    <text evidence="5">Belongs to the 4-toluene sulfonate uptake permease (TSUP) (TC 2.A.102) family.</text>
</comment>
<keyword evidence="3 5" id="KW-1133">Transmembrane helix</keyword>
<organism evidence="7 8">
    <name type="scientific">Mobiluncus curtisii</name>
    <dbReference type="NCBI Taxonomy" id="2051"/>
    <lineage>
        <taxon>Bacteria</taxon>
        <taxon>Bacillati</taxon>
        <taxon>Actinomycetota</taxon>
        <taxon>Actinomycetes</taxon>
        <taxon>Actinomycetales</taxon>
        <taxon>Actinomycetaceae</taxon>
        <taxon>Mobiluncus</taxon>
    </lineage>
</organism>
<dbReference type="InterPro" id="IPR002781">
    <property type="entry name" value="TM_pro_TauE-like"/>
</dbReference>
<dbReference type="RefSeq" id="WP_004007861.1">
    <property type="nucleotide sequence ID" value="NZ_CP068112.1"/>
</dbReference>
<sequence>MELVLLTAVVLLGTCVQGLAGMGFGMIAVPVLVVAAGAHYGILWGNICGGLVTLLLFVTGFRDINWYRFRLLMFSALPALFATVVTLRFVPDRTFSIFVGIIMLAMVFFSIFAPRFRAIPVFSGSLIFGFLGGMMSALVAQSGPVMAAYSQTTRWTQREFAATLQPLFLCFNVIVVTSKVWFGGQNAVLTSLPAPTIAAILGAILVGTVVARWLKKFVKPQWARNLALALATFGALRVIISVCFPGLP</sequence>
<dbReference type="AlphaFoldDB" id="A0A2X2YJJ9"/>
<feature type="transmembrane region" description="Helical" evidence="5">
    <location>
        <begin position="42"/>
        <end position="59"/>
    </location>
</feature>
<keyword evidence="2 5" id="KW-0812">Transmembrane</keyword>
<dbReference type="Pfam" id="PF01925">
    <property type="entry name" value="TauE"/>
    <property type="match status" value="1"/>
</dbReference>
<dbReference type="Proteomes" id="UP000250245">
    <property type="component" value="Unassembled WGS sequence"/>
</dbReference>
<accession>A0A2X2YJJ9</accession>
<comment type="subcellular location">
    <subcellularLocation>
        <location evidence="5">Cell membrane</location>
        <topology evidence="5">Multi-pass membrane protein</topology>
    </subcellularLocation>
    <subcellularLocation>
        <location evidence="1">Membrane</location>
        <topology evidence="1">Multi-pass membrane protein</topology>
    </subcellularLocation>
</comment>
<dbReference type="EMBL" id="JABCUI010000001">
    <property type="protein sequence ID" value="NMW86187.1"/>
    <property type="molecule type" value="Genomic_DNA"/>
</dbReference>
<protein>
    <recommendedName>
        <fullName evidence="5">Probable membrane transporter protein</fullName>
    </recommendedName>
</protein>
<dbReference type="EMBL" id="UASJ01000001">
    <property type="protein sequence ID" value="SQB63291.1"/>
    <property type="molecule type" value="Genomic_DNA"/>
</dbReference>
<evidence type="ECO:0000256" key="4">
    <source>
        <dbReference type="ARBA" id="ARBA00023136"/>
    </source>
</evidence>
<keyword evidence="4 5" id="KW-0472">Membrane</keyword>
<dbReference type="GO" id="GO:0005886">
    <property type="term" value="C:plasma membrane"/>
    <property type="evidence" value="ECO:0007669"/>
    <property type="project" value="UniProtKB-SubCell"/>
</dbReference>
<proteinExistence type="inferred from homology"/>
<evidence type="ECO:0000256" key="1">
    <source>
        <dbReference type="ARBA" id="ARBA00004141"/>
    </source>
</evidence>
<feature type="transmembrane region" description="Helical" evidence="5">
    <location>
        <begin position="71"/>
        <end position="89"/>
    </location>
</feature>
<gene>
    <name evidence="6" type="ORF">HHJ67_00200</name>
    <name evidence="7" type="ORF">NCTC11820_00055</name>
</gene>
<evidence type="ECO:0000313" key="7">
    <source>
        <dbReference type="EMBL" id="SQB63291.1"/>
    </source>
</evidence>
<feature type="transmembrane region" description="Helical" evidence="5">
    <location>
        <begin position="119"/>
        <end position="140"/>
    </location>
</feature>
<keyword evidence="5" id="KW-1003">Cell membrane</keyword>
<dbReference type="GeneID" id="55564793"/>
<evidence type="ECO:0000256" key="2">
    <source>
        <dbReference type="ARBA" id="ARBA00022692"/>
    </source>
</evidence>
<dbReference type="OMA" id="VPNAQFY"/>
<evidence type="ECO:0000313" key="6">
    <source>
        <dbReference type="EMBL" id="NMW86187.1"/>
    </source>
</evidence>
<evidence type="ECO:0000256" key="5">
    <source>
        <dbReference type="RuleBase" id="RU363041"/>
    </source>
</evidence>